<dbReference type="EMBL" id="UINC01004868">
    <property type="protein sequence ID" value="SVA17433.1"/>
    <property type="molecule type" value="Genomic_DNA"/>
</dbReference>
<accession>A0A381TTR7</accession>
<dbReference type="InterPro" id="IPR015422">
    <property type="entry name" value="PyrdxlP-dep_Trfase_small"/>
</dbReference>
<dbReference type="PANTHER" id="PTHR42691:SF1">
    <property type="entry name" value="ASPARTATE AMINOTRANSFERASE YHDR-RELATED"/>
    <property type="match status" value="1"/>
</dbReference>
<gene>
    <name evidence="2" type="ORF">METZ01_LOCUS70287</name>
</gene>
<feature type="domain" description="Aminotransferase class I/classII large" evidence="1">
    <location>
        <begin position="36"/>
        <end position="373"/>
    </location>
</feature>
<reference evidence="2" key="1">
    <citation type="submission" date="2018-05" db="EMBL/GenBank/DDBJ databases">
        <authorList>
            <person name="Lanie J.A."/>
            <person name="Ng W.-L."/>
            <person name="Kazmierczak K.M."/>
            <person name="Andrzejewski T.M."/>
            <person name="Davidsen T.M."/>
            <person name="Wayne K.J."/>
            <person name="Tettelin H."/>
            <person name="Glass J.I."/>
            <person name="Rusch D."/>
            <person name="Podicherti R."/>
            <person name="Tsui H.-C.T."/>
            <person name="Winkler M.E."/>
        </authorList>
    </citation>
    <scope>NUCLEOTIDE SEQUENCE</scope>
</reference>
<evidence type="ECO:0000259" key="1">
    <source>
        <dbReference type="Pfam" id="PF00155"/>
    </source>
</evidence>
<dbReference type="Gene3D" id="3.90.1150.10">
    <property type="entry name" value="Aspartate Aminotransferase, domain 1"/>
    <property type="match status" value="2"/>
</dbReference>
<evidence type="ECO:0000313" key="2">
    <source>
        <dbReference type="EMBL" id="SVA17433.1"/>
    </source>
</evidence>
<dbReference type="CDD" id="cd00609">
    <property type="entry name" value="AAT_like"/>
    <property type="match status" value="1"/>
</dbReference>
<dbReference type="GO" id="GO:0030170">
    <property type="term" value="F:pyridoxal phosphate binding"/>
    <property type="evidence" value="ECO:0007669"/>
    <property type="project" value="InterPro"/>
</dbReference>
<proteinExistence type="predicted"/>
<dbReference type="Gene3D" id="3.40.640.10">
    <property type="entry name" value="Type I PLP-dependent aspartate aminotransferase-like (Major domain)"/>
    <property type="match status" value="1"/>
</dbReference>
<dbReference type="InterPro" id="IPR015421">
    <property type="entry name" value="PyrdxlP-dep_Trfase_major"/>
</dbReference>
<dbReference type="InterPro" id="IPR004839">
    <property type="entry name" value="Aminotransferase_I/II_large"/>
</dbReference>
<organism evidence="2">
    <name type="scientific">marine metagenome</name>
    <dbReference type="NCBI Taxonomy" id="408172"/>
    <lineage>
        <taxon>unclassified sequences</taxon>
        <taxon>metagenomes</taxon>
        <taxon>ecological metagenomes</taxon>
    </lineage>
</organism>
<name>A0A381TTR7_9ZZZZ</name>
<protein>
    <recommendedName>
        <fullName evidence="1">Aminotransferase class I/classII large domain-containing protein</fullName>
    </recommendedName>
</protein>
<sequence>MPISKRTTKAIKEGGWIRRMFEIGIELKAKYGEANVFDLSLGNPVIEPPALFTKKMGELATSSVKGMHRYMPNAGYTSTRSRVAELLSRETSVPFTANEIVMTCGAAGALNVIFESILNPGDEVIIFAPFFGEFTYYIENHQGKPVIAPTDDKFHPLLSALKSLIGPKTRAVLINSPNNPSGALYPQSLIRDLGSLLENKQKELQSEIFLIADEPYRRIIFDGLTYPFIFPHYETTIAVHSHSKDLSLPGERIGYIAVNPDYKHKDQLIDGLTFWNRSLGFVNAPAVIQTAIESLQGISVDIKQYQEKRDYLYNELTSFGYDIVKPQGAFYMYPKTPINNDLKFVQALQEQNVLVVPGSGFGTPGYFRISYCVEDRILEGSMEGFNRVAKDYAISR</sequence>
<dbReference type="Pfam" id="PF00155">
    <property type="entry name" value="Aminotran_1_2"/>
    <property type="match status" value="1"/>
</dbReference>
<dbReference type="SUPFAM" id="SSF53383">
    <property type="entry name" value="PLP-dependent transferases"/>
    <property type="match status" value="1"/>
</dbReference>
<dbReference type="AlphaFoldDB" id="A0A381TTR7"/>
<dbReference type="PANTHER" id="PTHR42691">
    <property type="entry name" value="ASPARTATE AMINOTRANSFERASE YHDR-RELATED"/>
    <property type="match status" value="1"/>
</dbReference>
<dbReference type="NCBIfam" id="NF005305">
    <property type="entry name" value="PRK06836.1"/>
    <property type="match status" value="1"/>
</dbReference>
<dbReference type="InterPro" id="IPR015424">
    <property type="entry name" value="PyrdxlP-dep_Trfase"/>
</dbReference>